<organism evidence="7 8">
    <name type="scientific">Treponema brennaborense (strain DSM 12168 / CIP 105900 / DD5/3)</name>
    <dbReference type="NCBI Taxonomy" id="906968"/>
    <lineage>
        <taxon>Bacteria</taxon>
        <taxon>Pseudomonadati</taxon>
        <taxon>Spirochaetota</taxon>
        <taxon>Spirochaetia</taxon>
        <taxon>Spirochaetales</taxon>
        <taxon>Treponemataceae</taxon>
        <taxon>Treponema</taxon>
    </lineage>
</organism>
<dbReference type="STRING" id="906968.Trebr_1247"/>
<dbReference type="PANTHER" id="PTHR42953:SF3">
    <property type="entry name" value="HIGH-AFFINITY ZINC UPTAKE SYSTEM PROTEIN ZNUA"/>
    <property type="match status" value="1"/>
</dbReference>
<evidence type="ECO:0000256" key="5">
    <source>
        <dbReference type="SAM" id="MobiDB-lite"/>
    </source>
</evidence>
<dbReference type="RefSeq" id="WP_013758382.1">
    <property type="nucleotide sequence ID" value="NC_015500.1"/>
</dbReference>
<evidence type="ECO:0000256" key="4">
    <source>
        <dbReference type="RuleBase" id="RU003512"/>
    </source>
</evidence>
<accession>F4LLL1</accession>
<dbReference type="AlphaFoldDB" id="F4LLL1"/>
<keyword evidence="2 4" id="KW-0813">Transport</keyword>
<dbReference type="SUPFAM" id="SSF53807">
    <property type="entry name" value="Helical backbone' metal receptor"/>
    <property type="match status" value="1"/>
</dbReference>
<evidence type="ECO:0000256" key="2">
    <source>
        <dbReference type="ARBA" id="ARBA00022448"/>
    </source>
</evidence>
<feature type="chain" id="PRO_5003316735" evidence="6">
    <location>
        <begin position="25"/>
        <end position="338"/>
    </location>
</feature>
<dbReference type="eggNOG" id="COG0803">
    <property type="taxonomic scope" value="Bacteria"/>
</dbReference>
<proteinExistence type="inferred from homology"/>
<feature type="signal peptide" evidence="6">
    <location>
        <begin position="1"/>
        <end position="24"/>
    </location>
</feature>
<feature type="compositionally biased region" description="Basic and acidic residues" evidence="5">
    <location>
        <begin position="135"/>
        <end position="168"/>
    </location>
</feature>
<protein>
    <submittedName>
        <fullName evidence="7">ABC-type metal ion transporter, periplasmic subunit</fullName>
    </submittedName>
</protein>
<dbReference type="InterPro" id="IPR006129">
    <property type="entry name" value="AdhesinB"/>
</dbReference>
<dbReference type="InterPro" id="IPR050492">
    <property type="entry name" value="Bact_metal-bind_prot9"/>
</dbReference>
<feature type="region of interest" description="Disordered" evidence="5">
    <location>
        <begin position="134"/>
        <end position="168"/>
    </location>
</feature>
<dbReference type="Gene3D" id="3.40.50.1980">
    <property type="entry name" value="Nitrogenase molybdenum iron protein domain"/>
    <property type="match status" value="2"/>
</dbReference>
<dbReference type="KEGG" id="tbe:Trebr_1247"/>
<comment type="similarity">
    <text evidence="1 4">Belongs to the bacterial solute-binding protein 9 family.</text>
</comment>
<dbReference type="InterPro" id="IPR006127">
    <property type="entry name" value="ZnuA-like"/>
</dbReference>
<dbReference type="PANTHER" id="PTHR42953">
    <property type="entry name" value="HIGH-AFFINITY ZINC UPTAKE SYSTEM PROTEIN ZNUA-RELATED"/>
    <property type="match status" value="1"/>
</dbReference>
<dbReference type="Pfam" id="PF01297">
    <property type="entry name" value="ZnuA"/>
    <property type="match status" value="1"/>
</dbReference>
<evidence type="ECO:0000256" key="3">
    <source>
        <dbReference type="ARBA" id="ARBA00022729"/>
    </source>
</evidence>
<evidence type="ECO:0000256" key="6">
    <source>
        <dbReference type="SAM" id="SignalP"/>
    </source>
</evidence>
<evidence type="ECO:0000313" key="7">
    <source>
        <dbReference type="EMBL" id="AEE16675.1"/>
    </source>
</evidence>
<dbReference type="PRINTS" id="PR00691">
    <property type="entry name" value="ADHESINB"/>
</dbReference>
<dbReference type="PRINTS" id="PR00690">
    <property type="entry name" value="ADHESNFAMILY"/>
</dbReference>
<evidence type="ECO:0000313" key="8">
    <source>
        <dbReference type="Proteomes" id="UP000006546"/>
    </source>
</evidence>
<keyword evidence="8" id="KW-1185">Reference proteome</keyword>
<evidence type="ECO:0000256" key="1">
    <source>
        <dbReference type="ARBA" id="ARBA00011028"/>
    </source>
</evidence>
<dbReference type="GO" id="GO:0046872">
    <property type="term" value="F:metal ion binding"/>
    <property type="evidence" value="ECO:0007669"/>
    <property type="project" value="InterPro"/>
</dbReference>
<dbReference type="OrthoDB" id="9810636at2"/>
<dbReference type="HOGENOM" id="CLU_016838_1_0_12"/>
<dbReference type="GO" id="GO:0030001">
    <property type="term" value="P:metal ion transport"/>
    <property type="evidence" value="ECO:0007669"/>
    <property type="project" value="InterPro"/>
</dbReference>
<keyword evidence="3 6" id="KW-0732">Signal</keyword>
<reference evidence="8" key="1">
    <citation type="submission" date="2011-04" db="EMBL/GenBank/DDBJ databases">
        <title>The complete genome of Treponema brennaborense DSM 12168.</title>
        <authorList>
            <person name="Lucas S."/>
            <person name="Han J."/>
            <person name="Lapidus A."/>
            <person name="Bruce D."/>
            <person name="Goodwin L."/>
            <person name="Pitluck S."/>
            <person name="Peters L."/>
            <person name="Kyrpides N."/>
            <person name="Mavromatis K."/>
            <person name="Ivanova N."/>
            <person name="Mikhailova N."/>
            <person name="Pagani I."/>
            <person name="Teshima H."/>
            <person name="Detter J.C."/>
            <person name="Tapia R."/>
            <person name="Han C."/>
            <person name="Land M."/>
            <person name="Hauser L."/>
            <person name="Markowitz V."/>
            <person name="Cheng J.-F."/>
            <person name="Hugenholtz P."/>
            <person name="Woyke T."/>
            <person name="Wu D."/>
            <person name="Gronow S."/>
            <person name="Wellnitz S."/>
            <person name="Brambilla E."/>
            <person name="Klenk H.-P."/>
            <person name="Eisen J.A."/>
        </authorList>
    </citation>
    <scope>NUCLEOTIDE SEQUENCE [LARGE SCALE GENOMIC DNA]</scope>
    <source>
        <strain evidence="8">DSM 12168 / CIP 105900 / DD5/3</strain>
    </source>
</reference>
<dbReference type="GO" id="GO:0007155">
    <property type="term" value="P:cell adhesion"/>
    <property type="evidence" value="ECO:0007669"/>
    <property type="project" value="InterPro"/>
</dbReference>
<dbReference type="Proteomes" id="UP000006546">
    <property type="component" value="Chromosome"/>
</dbReference>
<name>F4LLL1_TREBD</name>
<gene>
    <name evidence="7" type="ordered locus">Trebr_1247</name>
</gene>
<dbReference type="EMBL" id="CP002696">
    <property type="protein sequence ID" value="AEE16675.1"/>
    <property type="molecule type" value="Genomic_DNA"/>
</dbReference>
<dbReference type="InterPro" id="IPR006128">
    <property type="entry name" value="Lipoprotein_PsaA-like"/>
</dbReference>
<sequence length="338" mass="37343">MKRVLTICALAAVCAAVVFTVLFVARPEKSPAAAAEKKLRIVTTIFPQYDFAKQITGEDAEVVMLLKPGAESHSYEPTPKDIKTIRDADLFIYVGGENDVWVEDILASMGEARPATLKLLDCVETLDEELVEGMESDHEHGEHAHDEHAEAEAGHDDHDEHEHEVDEHVWTSPKNAIAIVQAITAVLEQKDPARAEQYRANSNAYQAELAKLDASFREITASAANKTILFADRFPFRYFAEEYGLTYYAAFSGCSTETEASAATVAFLINKVREERLPVVFTIELSNGKIADSVSEATGARKLQLHSCHTVTADQLRAGETYLSLMTQNEETLRAALR</sequence>